<dbReference type="Proteomes" id="UP000790347">
    <property type="component" value="Unassembled WGS sequence"/>
</dbReference>
<reference evidence="1" key="2">
    <citation type="journal article" date="2022" name="Res Sq">
        <title>Comparative Genomics Reveals Insights into the Divergent Evolution of Astigmatic Mites and Household Pest Adaptations.</title>
        <authorList>
            <person name="Xiong Q."/>
            <person name="Wan A.T.-Y."/>
            <person name="Liu X.-Y."/>
            <person name="Fung C.S.-H."/>
            <person name="Xiao X."/>
            <person name="Malainual N."/>
            <person name="Hou J."/>
            <person name="Wang L."/>
            <person name="Wang M."/>
            <person name="Yang K."/>
            <person name="Cui Y."/>
            <person name="Leung E."/>
            <person name="Nong W."/>
            <person name="Shin S.-K."/>
            <person name="Au S."/>
            <person name="Jeong K.Y."/>
            <person name="Chew F.T."/>
            <person name="Hui J."/>
            <person name="Leung T.F."/>
            <person name="Tungtrongchitr A."/>
            <person name="Zhong N."/>
            <person name="Liu Z."/>
            <person name="Tsui S."/>
        </authorList>
    </citation>
    <scope>NUCLEOTIDE SEQUENCE</scope>
    <source>
        <strain evidence="1">Derf</strain>
        <tissue evidence="1">Whole organism</tissue>
    </source>
</reference>
<gene>
    <name evidence="1" type="ORF">DERF_005317</name>
</gene>
<proteinExistence type="predicted"/>
<accession>A0A922I5L9</accession>
<name>A0A922I5L9_DERFA</name>
<reference evidence="1" key="1">
    <citation type="submission" date="2013-05" db="EMBL/GenBank/DDBJ databases">
        <authorList>
            <person name="Yim A.K.Y."/>
            <person name="Chan T.F."/>
            <person name="Ji K.M."/>
            <person name="Liu X.Y."/>
            <person name="Zhou J.W."/>
            <person name="Li R.Q."/>
            <person name="Yang K.Y."/>
            <person name="Li J."/>
            <person name="Li M."/>
            <person name="Law P.T.W."/>
            <person name="Wu Y.L."/>
            <person name="Cai Z.L."/>
            <person name="Qin H."/>
            <person name="Bao Y."/>
            <person name="Leung R.K.K."/>
            <person name="Ng P.K.S."/>
            <person name="Zou J."/>
            <person name="Zhong X.J."/>
            <person name="Ran P.X."/>
            <person name="Zhong N.S."/>
            <person name="Liu Z.G."/>
            <person name="Tsui S.K.W."/>
        </authorList>
    </citation>
    <scope>NUCLEOTIDE SEQUENCE</scope>
    <source>
        <strain evidence="1">Derf</strain>
        <tissue evidence="1">Whole organism</tissue>
    </source>
</reference>
<protein>
    <submittedName>
        <fullName evidence="1">Uncharacterized protein</fullName>
    </submittedName>
</protein>
<dbReference type="EMBL" id="ASGP02000002">
    <property type="protein sequence ID" value="KAH9521683.1"/>
    <property type="molecule type" value="Genomic_DNA"/>
</dbReference>
<organism evidence="1 2">
    <name type="scientific">Dermatophagoides farinae</name>
    <name type="common">American house dust mite</name>
    <dbReference type="NCBI Taxonomy" id="6954"/>
    <lineage>
        <taxon>Eukaryota</taxon>
        <taxon>Metazoa</taxon>
        <taxon>Ecdysozoa</taxon>
        <taxon>Arthropoda</taxon>
        <taxon>Chelicerata</taxon>
        <taxon>Arachnida</taxon>
        <taxon>Acari</taxon>
        <taxon>Acariformes</taxon>
        <taxon>Sarcoptiformes</taxon>
        <taxon>Astigmata</taxon>
        <taxon>Psoroptidia</taxon>
        <taxon>Analgoidea</taxon>
        <taxon>Pyroglyphidae</taxon>
        <taxon>Dermatophagoidinae</taxon>
        <taxon>Dermatophagoides</taxon>
    </lineage>
</organism>
<evidence type="ECO:0000313" key="2">
    <source>
        <dbReference type="Proteomes" id="UP000790347"/>
    </source>
</evidence>
<dbReference type="AlphaFoldDB" id="A0A922I5L9"/>
<comment type="caution">
    <text evidence="1">The sequence shown here is derived from an EMBL/GenBank/DDBJ whole genome shotgun (WGS) entry which is preliminary data.</text>
</comment>
<keyword evidence="2" id="KW-1185">Reference proteome</keyword>
<evidence type="ECO:0000313" key="1">
    <source>
        <dbReference type="EMBL" id="KAH9521683.1"/>
    </source>
</evidence>
<sequence>MIKKFCFHIFRKLSHDPVATAIPSSVTPKHDTLLSCPARTPRNIYEWNKITDASQAPDTNVRISGASDNDITSPVWPVNEVHC</sequence>